<dbReference type="EMBL" id="BQNB010020879">
    <property type="protein sequence ID" value="GJU00589.1"/>
    <property type="molecule type" value="Genomic_DNA"/>
</dbReference>
<keyword evidence="3" id="KW-0540">Nuclease</keyword>
<proteinExistence type="predicted"/>
<keyword evidence="9" id="KW-1185">Reference proteome</keyword>
<keyword evidence="4" id="KW-0255">Endonuclease</keyword>
<name>A0ABQ5IKE4_9ASTR</name>
<dbReference type="PANTHER" id="PTHR35046">
    <property type="entry name" value="ZINC KNUCKLE (CCHC-TYPE) FAMILY PROTEIN"/>
    <property type="match status" value="1"/>
</dbReference>
<evidence type="ECO:0000256" key="3">
    <source>
        <dbReference type="ARBA" id="ARBA00022722"/>
    </source>
</evidence>
<dbReference type="PANTHER" id="PTHR35046:SF26">
    <property type="entry name" value="RNA-DIRECTED DNA POLYMERASE"/>
    <property type="match status" value="1"/>
</dbReference>
<reference evidence="8" key="1">
    <citation type="journal article" date="2022" name="Int. J. Mol. Sci.">
        <title>Draft Genome of Tanacetum Coccineum: Genomic Comparison of Closely Related Tanacetum-Family Plants.</title>
        <authorList>
            <person name="Yamashiro T."/>
            <person name="Shiraishi A."/>
            <person name="Nakayama K."/>
            <person name="Satake H."/>
        </authorList>
    </citation>
    <scope>NUCLEOTIDE SEQUENCE</scope>
</reference>
<protein>
    <submittedName>
        <fullName evidence="8">CCCH-type zinc finger family protein</fullName>
    </submittedName>
</protein>
<dbReference type="Pfam" id="PF17917">
    <property type="entry name" value="RT_RNaseH"/>
    <property type="match status" value="1"/>
</dbReference>
<sequence>MAEAPVLVLLDFEKIFEVKCDATNVGIGGVLSQGGKPVAFFSEKLNDAKRKYTTYDKEFDAIIRTLEHWSHYLLHNEFVLFSDHEALKYLNSQHKVSRRHAKWVEFLQSYSFSLKHSYAETIRATSSLIAFPPRSNSPVAQSRLLSHRACVVSHSASWFVAAEPWPHCHGRISPAYCVFLWLRATKYTYIMKICPEVIQSVYVKGMDV</sequence>
<evidence type="ECO:0000256" key="6">
    <source>
        <dbReference type="ARBA" id="ARBA00022918"/>
    </source>
</evidence>
<evidence type="ECO:0000256" key="4">
    <source>
        <dbReference type="ARBA" id="ARBA00022759"/>
    </source>
</evidence>
<evidence type="ECO:0000313" key="8">
    <source>
        <dbReference type="EMBL" id="GJU00589.1"/>
    </source>
</evidence>
<dbReference type="SUPFAM" id="SSF56672">
    <property type="entry name" value="DNA/RNA polymerases"/>
    <property type="match status" value="1"/>
</dbReference>
<dbReference type="Proteomes" id="UP001151760">
    <property type="component" value="Unassembled WGS sequence"/>
</dbReference>
<keyword evidence="6" id="KW-0695">RNA-directed DNA polymerase</keyword>
<dbReference type="CDD" id="cd09274">
    <property type="entry name" value="RNase_HI_RT_Ty3"/>
    <property type="match status" value="1"/>
</dbReference>
<dbReference type="InterPro" id="IPR041373">
    <property type="entry name" value="RT_RNaseH"/>
</dbReference>
<reference evidence="8" key="2">
    <citation type="submission" date="2022-01" db="EMBL/GenBank/DDBJ databases">
        <authorList>
            <person name="Yamashiro T."/>
            <person name="Shiraishi A."/>
            <person name="Satake H."/>
            <person name="Nakayama K."/>
        </authorList>
    </citation>
    <scope>NUCLEOTIDE SEQUENCE</scope>
</reference>
<dbReference type="InterPro" id="IPR043502">
    <property type="entry name" value="DNA/RNA_pol_sf"/>
</dbReference>
<keyword evidence="5" id="KW-0378">Hydrolase</keyword>
<keyword evidence="1" id="KW-0808">Transferase</keyword>
<evidence type="ECO:0000256" key="2">
    <source>
        <dbReference type="ARBA" id="ARBA00022695"/>
    </source>
</evidence>
<organism evidence="8 9">
    <name type="scientific">Tanacetum coccineum</name>
    <dbReference type="NCBI Taxonomy" id="301880"/>
    <lineage>
        <taxon>Eukaryota</taxon>
        <taxon>Viridiplantae</taxon>
        <taxon>Streptophyta</taxon>
        <taxon>Embryophyta</taxon>
        <taxon>Tracheophyta</taxon>
        <taxon>Spermatophyta</taxon>
        <taxon>Magnoliopsida</taxon>
        <taxon>eudicotyledons</taxon>
        <taxon>Gunneridae</taxon>
        <taxon>Pentapetalae</taxon>
        <taxon>asterids</taxon>
        <taxon>campanulids</taxon>
        <taxon>Asterales</taxon>
        <taxon>Asteraceae</taxon>
        <taxon>Asteroideae</taxon>
        <taxon>Anthemideae</taxon>
        <taxon>Anthemidinae</taxon>
        <taxon>Tanacetum</taxon>
    </lineage>
</organism>
<evidence type="ECO:0000259" key="7">
    <source>
        <dbReference type="Pfam" id="PF17917"/>
    </source>
</evidence>
<comment type="caution">
    <text evidence="8">The sequence shown here is derived from an EMBL/GenBank/DDBJ whole genome shotgun (WGS) entry which is preliminary data.</text>
</comment>
<gene>
    <name evidence="8" type="ORF">Tco_1110927</name>
</gene>
<feature type="domain" description="Reverse transcriptase RNase H-like" evidence="7">
    <location>
        <begin position="11"/>
        <end position="110"/>
    </location>
</feature>
<evidence type="ECO:0000313" key="9">
    <source>
        <dbReference type="Proteomes" id="UP001151760"/>
    </source>
</evidence>
<evidence type="ECO:0000256" key="1">
    <source>
        <dbReference type="ARBA" id="ARBA00022679"/>
    </source>
</evidence>
<keyword evidence="2" id="KW-0548">Nucleotidyltransferase</keyword>
<evidence type="ECO:0000256" key="5">
    <source>
        <dbReference type="ARBA" id="ARBA00022801"/>
    </source>
</evidence>
<dbReference type="Gene3D" id="3.10.20.370">
    <property type="match status" value="1"/>
</dbReference>
<accession>A0ABQ5IKE4</accession>